<accession>A0ABD2MP00</accession>
<reference evidence="1 2" key="1">
    <citation type="journal article" date="2021" name="BMC Biol.">
        <title>Horizontally acquired antibacterial genes associated with adaptive radiation of ladybird beetles.</title>
        <authorList>
            <person name="Li H.S."/>
            <person name="Tang X.F."/>
            <person name="Huang Y.H."/>
            <person name="Xu Z.Y."/>
            <person name="Chen M.L."/>
            <person name="Du X.Y."/>
            <person name="Qiu B.Y."/>
            <person name="Chen P.T."/>
            <person name="Zhang W."/>
            <person name="Slipinski A."/>
            <person name="Escalona H.E."/>
            <person name="Waterhouse R.M."/>
            <person name="Zwick A."/>
            <person name="Pang H."/>
        </authorList>
    </citation>
    <scope>NUCLEOTIDE SEQUENCE [LARGE SCALE GENOMIC DNA]</scope>
    <source>
        <strain evidence="1">SYSU2018</strain>
    </source>
</reference>
<organism evidence="1 2">
    <name type="scientific">Cryptolaemus montrouzieri</name>
    <dbReference type="NCBI Taxonomy" id="559131"/>
    <lineage>
        <taxon>Eukaryota</taxon>
        <taxon>Metazoa</taxon>
        <taxon>Ecdysozoa</taxon>
        <taxon>Arthropoda</taxon>
        <taxon>Hexapoda</taxon>
        <taxon>Insecta</taxon>
        <taxon>Pterygota</taxon>
        <taxon>Neoptera</taxon>
        <taxon>Endopterygota</taxon>
        <taxon>Coleoptera</taxon>
        <taxon>Polyphaga</taxon>
        <taxon>Cucujiformia</taxon>
        <taxon>Coccinelloidea</taxon>
        <taxon>Coccinellidae</taxon>
        <taxon>Scymninae</taxon>
        <taxon>Scymnini</taxon>
        <taxon>Cryptolaemus</taxon>
    </lineage>
</organism>
<sequence>MSHYSRYEENFKIILLIQLALLLLDVYGLNTNRVHKEQSEADDKSYFAIATMPNTSYSRVFNKTLMNLTQNLFPTKKLNFDLDTLTIELPANGSFSALFLRELCVKLEKKRVLAVFVIGDSPAAFTINMAATYIGIPVLWARGHSGFSPGFRSLVSNY</sequence>
<protein>
    <recommendedName>
        <fullName evidence="3">Receptor ligand binding region domain-containing protein</fullName>
    </recommendedName>
</protein>
<keyword evidence="2" id="KW-1185">Reference proteome</keyword>
<evidence type="ECO:0000313" key="1">
    <source>
        <dbReference type="EMBL" id="KAL3268126.1"/>
    </source>
</evidence>
<dbReference type="Proteomes" id="UP001516400">
    <property type="component" value="Unassembled WGS sequence"/>
</dbReference>
<dbReference type="EMBL" id="JABFTP020000021">
    <property type="protein sequence ID" value="KAL3268126.1"/>
    <property type="molecule type" value="Genomic_DNA"/>
</dbReference>
<evidence type="ECO:0008006" key="3">
    <source>
        <dbReference type="Google" id="ProtNLM"/>
    </source>
</evidence>
<comment type="caution">
    <text evidence="1">The sequence shown here is derived from an EMBL/GenBank/DDBJ whole genome shotgun (WGS) entry which is preliminary data.</text>
</comment>
<gene>
    <name evidence="1" type="ORF">HHI36_007253</name>
</gene>
<dbReference type="AlphaFoldDB" id="A0ABD2MP00"/>
<evidence type="ECO:0000313" key="2">
    <source>
        <dbReference type="Proteomes" id="UP001516400"/>
    </source>
</evidence>
<name>A0ABD2MP00_9CUCU</name>
<proteinExistence type="predicted"/>